<dbReference type="PANTHER" id="PTHR33359:SF1">
    <property type="entry name" value="MOLYBDOPTERIN SYNTHASE SULFUR CARRIER SUBUNIT"/>
    <property type="match status" value="1"/>
</dbReference>
<evidence type="ECO:0000313" key="4">
    <source>
        <dbReference type="EMBL" id="BDD00461.1"/>
    </source>
</evidence>
<dbReference type="EMBL" id="AP025293">
    <property type="protein sequence ID" value="BDD00461.1"/>
    <property type="molecule type" value="Genomic_DNA"/>
</dbReference>
<name>A0ABN6LB90_9BACT</name>
<keyword evidence="5" id="KW-1185">Reference proteome</keyword>
<accession>A0ABN6LB90</accession>
<evidence type="ECO:0000256" key="1">
    <source>
        <dbReference type="ARBA" id="ARBA00022741"/>
    </source>
</evidence>
<dbReference type="Gene3D" id="3.10.20.30">
    <property type="match status" value="1"/>
</dbReference>
<dbReference type="InterPro" id="IPR012675">
    <property type="entry name" value="Beta-grasp_dom_sf"/>
</dbReference>
<sequence length="99" mass="11072">MLINRDNKKLKNSFDYLSKMIELRILTFGITREIVGCSPLIFKTEATDVGTLKAQLKEEYPAMKKLQSLAISVNQQYATDDQKIQAQDEIALIPPVAGG</sequence>
<dbReference type="InterPro" id="IPR016155">
    <property type="entry name" value="Mopterin_synth/thiamin_S_b"/>
</dbReference>
<dbReference type="SUPFAM" id="SSF54285">
    <property type="entry name" value="MoaD/ThiS"/>
    <property type="match status" value="1"/>
</dbReference>
<protein>
    <recommendedName>
        <fullName evidence="3">Molybdopterin synthase sulfur carrier subunit</fullName>
    </recommendedName>
</protein>
<comment type="similarity">
    <text evidence="2">Belongs to the MoaD family.</text>
</comment>
<proteinExistence type="inferred from homology"/>
<evidence type="ECO:0000256" key="2">
    <source>
        <dbReference type="ARBA" id="ARBA00024200"/>
    </source>
</evidence>
<keyword evidence="4" id="KW-0614">Plasmid</keyword>
<gene>
    <name evidence="4" type="primary">moaD</name>
    <name evidence="4" type="ORF">PEPS_27410</name>
</gene>
<dbReference type="InterPro" id="IPR044672">
    <property type="entry name" value="MOCS2A"/>
</dbReference>
<dbReference type="Proteomes" id="UP001354989">
    <property type="component" value="Plasmid pPP1"/>
</dbReference>
<dbReference type="InterPro" id="IPR003749">
    <property type="entry name" value="ThiS/MoaD-like"/>
</dbReference>
<dbReference type="Pfam" id="PF02597">
    <property type="entry name" value="ThiS"/>
    <property type="match status" value="1"/>
</dbReference>
<dbReference type="PANTHER" id="PTHR33359">
    <property type="entry name" value="MOLYBDOPTERIN SYNTHASE SULFUR CARRIER SUBUNIT"/>
    <property type="match status" value="1"/>
</dbReference>
<organism evidence="4 5">
    <name type="scientific">Persicobacter psychrovividus</name>
    <dbReference type="NCBI Taxonomy" id="387638"/>
    <lineage>
        <taxon>Bacteria</taxon>
        <taxon>Pseudomonadati</taxon>
        <taxon>Bacteroidota</taxon>
        <taxon>Cytophagia</taxon>
        <taxon>Cytophagales</taxon>
        <taxon>Persicobacteraceae</taxon>
        <taxon>Persicobacter</taxon>
    </lineage>
</organism>
<keyword evidence="1" id="KW-0547">Nucleotide-binding</keyword>
<evidence type="ECO:0000256" key="3">
    <source>
        <dbReference type="ARBA" id="ARBA00024247"/>
    </source>
</evidence>
<evidence type="ECO:0000313" key="5">
    <source>
        <dbReference type="Proteomes" id="UP001354989"/>
    </source>
</evidence>
<geneLocation type="plasmid" evidence="4 5">
    <name>pPP1</name>
</geneLocation>
<reference evidence="4 5" key="1">
    <citation type="submission" date="2021-12" db="EMBL/GenBank/DDBJ databases">
        <title>Genome sequencing of bacteria with rrn-lacking chromosome and rrn-plasmid.</title>
        <authorList>
            <person name="Anda M."/>
            <person name="Iwasaki W."/>
        </authorList>
    </citation>
    <scope>NUCLEOTIDE SEQUENCE [LARGE SCALE GENOMIC DNA]</scope>
    <source>
        <strain evidence="4 5">NBRC 101262</strain>
        <plasmid evidence="4 5">pPP1</plasmid>
    </source>
</reference>
<dbReference type="CDD" id="cd00754">
    <property type="entry name" value="Ubl_MoaD"/>
    <property type="match status" value="1"/>
</dbReference>